<dbReference type="PANTHER" id="PTHR34229:SF1">
    <property type="entry name" value="METAL TRANSPORT PROTEIN HI_1621-RELATED"/>
    <property type="match status" value="1"/>
</dbReference>
<evidence type="ECO:0000256" key="4">
    <source>
        <dbReference type="ARBA" id="ARBA00022692"/>
    </source>
</evidence>
<dbReference type="InterPro" id="IPR002751">
    <property type="entry name" value="CbiM/NikMN"/>
</dbReference>
<keyword evidence="6 7" id="KW-0472">Membrane</keyword>
<evidence type="ECO:0000256" key="2">
    <source>
        <dbReference type="ARBA" id="ARBA00022448"/>
    </source>
</evidence>
<dbReference type="Pfam" id="PF13190">
    <property type="entry name" value="PDGLE"/>
    <property type="match status" value="1"/>
</dbReference>
<dbReference type="AlphaFoldDB" id="A0A6L5X264"/>
<dbReference type="GO" id="GO:0005886">
    <property type="term" value="C:plasma membrane"/>
    <property type="evidence" value="ECO:0007669"/>
    <property type="project" value="UniProtKB-SubCell"/>
</dbReference>
<evidence type="ECO:0000256" key="3">
    <source>
        <dbReference type="ARBA" id="ARBA00022475"/>
    </source>
</evidence>
<keyword evidence="5 7" id="KW-1133">Transmembrane helix</keyword>
<evidence type="ECO:0000313" key="9">
    <source>
        <dbReference type="EMBL" id="MSS13557.1"/>
    </source>
</evidence>
<sequence>MHIPENYLSPQTCGVMAAAMIPVWGVCIRKVKTELPKEKIALMGVGAAFSFISMMFNIPIPGGTTGHAVGGTLIATLLGPYAACLSVSVALLLQALIFGDGGVLAFGANCFNMAFVLPFVGYAVYSLLRKWIRRGSGDLIGAGVGSYLGINAAALCAAIEFGIQPMLFRDAAGNALYCPYGLDLSVPAMMIGHLTVFGLAEVVFTVAVLAFVKKTSPDMITGTVRRGSEVFGNMDSRTAGMEAGITGNGTAGMEAASAAGKKADAASGRKSGRAVSFLLGALILATPLGLLAEGTAWGEWGVDEIAATGAGYTPAGILNGFSLKALVPDYSFAGLPEWFGYILSAVIGAAVLIIVFRLIGDVKKPQRQQVQA</sequence>
<dbReference type="EMBL" id="VULZ01000001">
    <property type="protein sequence ID" value="MSS13557.1"/>
    <property type="molecule type" value="Genomic_DNA"/>
</dbReference>
<keyword evidence="10" id="KW-1185">Reference proteome</keyword>
<comment type="subcellular location">
    <subcellularLocation>
        <location evidence="1">Cell membrane</location>
        <topology evidence="1">Multi-pass membrane protein</topology>
    </subcellularLocation>
</comment>
<dbReference type="GO" id="GO:0000041">
    <property type="term" value="P:transition metal ion transport"/>
    <property type="evidence" value="ECO:0007669"/>
    <property type="project" value="InterPro"/>
</dbReference>
<feature type="transmembrane region" description="Helical" evidence="7">
    <location>
        <begin position="103"/>
        <end position="128"/>
    </location>
</feature>
<feature type="transmembrane region" description="Helical" evidence="7">
    <location>
        <begin position="140"/>
        <end position="163"/>
    </location>
</feature>
<evidence type="ECO:0000256" key="5">
    <source>
        <dbReference type="ARBA" id="ARBA00022989"/>
    </source>
</evidence>
<feature type="transmembrane region" description="Helical" evidence="7">
    <location>
        <begin position="190"/>
        <end position="212"/>
    </location>
</feature>
<gene>
    <name evidence="9" type="primary">cbiM</name>
    <name evidence="9" type="ORF">FYJ35_00570</name>
</gene>
<feature type="transmembrane region" description="Helical" evidence="7">
    <location>
        <begin position="72"/>
        <end position="97"/>
    </location>
</feature>
<evidence type="ECO:0000259" key="8">
    <source>
        <dbReference type="Pfam" id="PF13190"/>
    </source>
</evidence>
<dbReference type="NCBIfam" id="NF005598">
    <property type="entry name" value="PRK07331.1"/>
    <property type="match status" value="1"/>
</dbReference>
<evidence type="ECO:0000256" key="6">
    <source>
        <dbReference type="ARBA" id="ARBA00023136"/>
    </source>
</evidence>
<feature type="transmembrane region" description="Helical" evidence="7">
    <location>
        <begin position="40"/>
        <end position="60"/>
    </location>
</feature>
<dbReference type="Pfam" id="PF01891">
    <property type="entry name" value="CbiM"/>
    <property type="match status" value="1"/>
</dbReference>
<reference evidence="9 10" key="1">
    <citation type="submission" date="2019-08" db="EMBL/GenBank/DDBJ databases">
        <title>In-depth cultivation of the pig gut microbiome towards novel bacterial diversity and tailored functional studies.</title>
        <authorList>
            <person name="Wylensek D."/>
            <person name="Hitch T.C.A."/>
            <person name="Clavel T."/>
        </authorList>
    </citation>
    <scope>NUCLEOTIDE SEQUENCE [LARGE SCALE GENOMIC DNA]</scope>
    <source>
        <strain evidence="9 10">Oil+RF-744-WCA-WT-11</strain>
    </source>
</reference>
<name>A0A6L5X264_9FIRM</name>
<evidence type="ECO:0000313" key="10">
    <source>
        <dbReference type="Proteomes" id="UP000481852"/>
    </source>
</evidence>
<dbReference type="InterPro" id="IPR025937">
    <property type="entry name" value="PDGLE_dom"/>
</dbReference>
<organism evidence="9 10">
    <name type="scientific">Porcincola intestinalis</name>
    <dbReference type="NCBI Taxonomy" id="2606632"/>
    <lineage>
        <taxon>Bacteria</taxon>
        <taxon>Bacillati</taxon>
        <taxon>Bacillota</taxon>
        <taxon>Clostridia</taxon>
        <taxon>Lachnospirales</taxon>
        <taxon>Lachnospiraceae</taxon>
        <taxon>Porcincola</taxon>
    </lineage>
</organism>
<dbReference type="Proteomes" id="UP000481852">
    <property type="component" value="Unassembled WGS sequence"/>
</dbReference>
<protein>
    <submittedName>
        <fullName evidence="9">Cobalt transporter CbiM</fullName>
    </submittedName>
</protein>
<feature type="domain" description="PDGLE" evidence="8">
    <location>
        <begin position="275"/>
        <end position="360"/>
    </location>
</feature>
<keyword evidence="2" id="KW-0813">Transport</keyword>
<dbReference type="PANTHER" id="PTHR34229">
    <property type="entry name" value="METAL TRANSPORT PROTEIN HI_1621-RELATED"/>
    <property type="match status" value="1"/>
</dbReference>
<proteinExistence type="predicted"/>
<dbReference type="NCBIfam" id="NF008873">
    <property type="entry name" value="PRK11909.1"/>
    <property type="match status" value="1"/>
</dbReference>
<keyword evidence="3" id="KW-1003">Cell membrane</keyword>
<accession>A0A6L5X264</accession>
<feature type="transmembrane region" description="Helical" evidence="7">
    <location>
        <begin position="338"/>
        <end position="359"/>
    </location>
</feature>
<comment type="caution">
    <text evidence="9">The sequence shown here is derived from an EMBL/GenBank/DDBJ whole genome shotgun (WGS) entry which is preliminary data.</text>
</comment>
<keyword evidence="4 7" id="KW-0812">Transmembrane</keyword>
<evidence type="ECO:0000256" key="1">
    <source>
        <dbReference type="ARBA" id="ARBA00004651"/>
    </source>
</evidence>
<dbReference type="RefSeq" id="WP_154521603.1">
    <property type="nucleotide sequence ID" value="NZ_VULZ01000001.1"/>
</dbReference>
<feature type="transmembrane region" description="Helical" evidence="7">
    <location>
        <begin position="274"/>
        <end position="292"/>
    </location>
</feature>
<dbReference type="Gene3D" id="1.10.1760.20">
    <property type="match status" value="1"/>
</dbReference>
<evidence type="ECO:0000256" key="7">
    <source>
        <dbReference type="SAM" id="Phobius"/>
    </source>
</evidence>